<accession>A0A6J4H0L8</accession>
<feature type="compositionally biased region" description="Basic and acidic residues" evidence="1">
    <location>
        <begin position="83"/>
        <end position="95"/>
    </location>
</feature>
<feature type="non-terminal residue" evidence="2">
    <location>
        <position position="95"/>
    </location>
</feature>
<name>A0A6J4H0L8_9ACTN</name>
<protein>
    <submittedName>
        <fullName evidence="2">Uncharacterized protein</fullName>
    </submittedName>
</protein>
<evidence type="ECO:0000256" key="1">
    <source>
        <dbReference type="SAM" id="MobiDB-lite"/>
    </source>
</evidence>
<feature type="compositionally biased region" description="Gly residues" evidence="1">
    <location>
        <begin position="48"/>
        <end position="57"/>
    </location>
</feature>
<dbReference type="AlphaFoldDB" id="A0A6J4H0L8"/>
<proteinExistence type="predicted"/>
<feature type="compositionally biased region" description="Basic residues" evidence="1">
    <location>
        <begin position="28"/>
        <end position="47"/>
    </location>
</feature>
<feature type="non-terminal residue" evidence="2">
    <location>
        <position position="1"/>
    </location>
</feature>
<dbReference type="EMBL" id="CADCSZ010000010">
    <property type="protein sequence ID" value="CAA9211847.1"/>
    <property type="molecule type" value="Genomic_DNA"/>
</dbReference>
<organism evidence="2">
    <name type="scientific">uncultured Acidimicrobiales bacterium</name>
    <dbReference type="NCBI Taxonomy" id="310071"/>
    <lineage>
        <taxon>Bacteria</taxon>
        <taxon>Bacillati</taxon>
        <taxon>Actinomycetota</taxon>
        <taxon>Acidimicrobiia</taxon>
        <taxon>Acidimicrobiales</taxon>
        <taxon>environmental samples</taxon>
    </lineage>
</organism>
<gene>
    <name evidence="2" type="ORF">AVDCRST_MAG76-128</name>
</gene>
<reference evidence="2" key="1">
    <citation type="submission" date="2020-02" db="EMBL/GenBank/DDBJ databases">
        <authorList>
            <person name="Meier V. D."/>
        </authorList>
    </citation>
    <scope>NUCLEOTIDE SEQUENCE</scope>
    <source>
        <strain evidence="2">AVDCRST_MAG76</strain>
    </source>
</reference>
<evidence type="ECO:0000313" key="2">
    <source>
        <dbReference type="EMBL" id="CAA9211847.1"/>
    </source>
</evidence>
<sequence length="95" mass="10260">GRAGQGEHLEDGRGGGRDDGRSQDRPGRHPHPGGRVLRRGGARRGGRQRGGQTGGQGADQRRHRLCGDPQGRRLRGGRGILGFERRRDDPAVTLL</sequence>
<feature type="region of interest" description="Disordered" evidence="1">
    <location>
        <begin position="1"/>
        <end position="95"/>
    </location>
</feature>
<feature type="compositionally biased region" description="Basic and acidic residues" evidence="1">
    <location>
        <begin position="1"/>
        <end position="27"/>
    </location>
</feature>